<dbReference type="PRINTS" id="PR00781">
    <property type="entry name" value="LIPOSIGPTASE"/>
</dbReference>
<evidence type="ECO:0000256" key="1">
    <source>
        <dbReference type="ARBA" id="ARBA00006139"/>
    </source>
</evidence>
<sequence length="305" mass="35132">MFNMYAFKRFLDKSKDVIIKQFKIANTKKLVKIKYPILFGVGIVILLIVFLLRNYFLNLGIGYKTEEGFININVITNKGVGFSLFNSNPAIPYLLQILLTTVFLITFIFCKNIALIAFLPLITFGGLSNVIDRSIPIKLSNTAIENNSVLDYFQFFKSSAIFNFADICIVIGFVLIFLNFFIELFVDFKNKNKNNSTNKQIHGWKNIPEDERVKWSTWNDNKCVFCNQQMLIKDKQVICSNQNCSYIDLINEAKPLSVENQEICIICNNEMIKKSSDKISSFLACSRFNEGCYYTKNNKTLENND</sequence>
<evidence type="ECO:0000256" key="3">
    <source>
        <dbReference type="ARBA" id="ARBA00022670"/>
    </source>
</evidence>
<evidence type="ECO:0000313" key="11">
    <source>
        <dbReference type="EMBL" id="MDC4182123.1"/>
    </source>
</evidence>
<evidence type="ECO:0000256" key="5">
    <source>
        <dbReference type="ARBA" id="ARBA00022750"/>
    </source>
</evidence>
<comment type="pathway">
    <text evidence="9">Protein modification; lipoprotein biosynthesis (signal peptide cleavage).</text>
</comment>
<comment type="similarity">
    <text evidence="1 9 10">Belongs to the peptidase A8 family.</text>
</comment>
<dbReference type="PANTHER" id="PTHR33695">
    <property type="entry name" value="LIPOPROTEIN SIGNAL PEPTIDASE"/>
    <property type="match status" value="1"/>
</dbReference>
<dbReference type="PANTHER" id="PTHR33695:SF1">
    <property type="entry name" value="LIPOPROTEIN SIGNAL PEPTIDASE"/>
    <property type="match status" value="1"/>
</dbReference>
<feature type="transmembrane region" description="Helical" evidence="9">
    <location>
        <begin position="160"/>
        <end position="186"/>
    </location>
</feature>
<evidence type="ECO:0000256" key="10">
    <source>
        <dbReference type="RuleBase" id="RU004181"/>
    </source>
</evidence>
<evidence type="ECO:0000256" key="6">
    <source>
        <dbReference type="ARBA" id="ARBA00022801"/>
    </source>
</evidence>
<comment type="subcellular location">
    <subcellularLocation>
        <location evidence="9">Cell membrane</location>
        <topology evidence="9">Multi-pass membrane protein</topology>
    </subcellularLocation>
</comment>
<feature type="transmembrane region" description="Helical" evidence="9">
    <location>
        <begin position="37"/>
        <end position="56"/>
    </location>
</feature>
<dbReference type="HAMAP" id="MF_00161">
    <property type="entry name" value="LspA"/>
    <property type="match status" value="1"/>
</dbReference>
<dbReference type="EMBL" id="JAJHZM010000013">
    <property type="protein sequence ID" value="MDC4182123.1"/>
    <property type="molecule type" value="Genomic_DNA"/>
</dbReference>
<dbReference type="EC" id="3.4.23.36" evidence="9"/>
<evidence type="ECO:0000313" key="12">
    <source>
        <dbReference type="Proteomes" id="UP001220940"/>
    </source>
</evidence>
<comment type="function">
    <text evidence="9">This protein specifically catalyzes the removal of signal peptides from prolipoproteins.</text>
</comment>
<accession>A0ABT5GBC5</accession>
<proteinExistence type="inferred from homology"/>
<feature type="active site" evidence="9">
    <location>
        <position position="166"/>
    </location>
</feature>
<evidence type="ECO:0000256" key="9">
    <source>
        <dbReference type="HAMAP-Rule" id="MF_00161"/>
    </source>
</evidence>
<dbReference type="InterPro" id="IPR001872">
    <property type="entry name" value="Peptidase_A8"/>
</dbReference>
<dbReference type="Pfam" id="PF01252">
    <property type="entry name" value="Peptidase_A8"/>
    <property type="match status" value="1"/>
</dbReference>
<dbReference type="GO" id="GO:0004190">
    <property type="term" value="F:aspartic-type endopeptidase activity"/>
    <property type="evidence" value="ECO:0007669"/>
    <property type="project" value="UniProtKB-EC"/>
</dbReference>
<comment type="catalytic activity">
    <reaction evidence="9">
        <text>Release of signal peptides from bacterial membrane prolipoproteins. Hydrolyzes -Xaa-Yaa-Zaa-|-(S,diacylglyceryl)Cys-, in which Xaa is hydrophobic (preferably Leu), and Yaa (Ala or Ser) and Zaa (Gly or Ala) have small, neutral side chains.</text>
        <dbReference type="EC" id="3.4.23.36"/>
    </reaction>
</comment>
<dbReference type="Proteomes" id="UP001220940">
    <property type="component" value="Unassembled WGS sequence"/>
</dbReference>
<organism evidence="11 12">
    <name type="scientific">Mycoplasma bradburyae</name>
    <dbReference type="NCBI Taxonomy" id="2963128"/>
    <lineage>
        <taxon>Bacteria</taxon>
        <taxon>Bacillati</taxon>
        <taxon>Mycoplasmatota</taxon>
        <taxon>Mollicutes</taxon>
        <taxon>Mycoplasmataceae</taxon>
        <taxon>Mycoplasma</taxon>
    </lineage>
</organism>
<keyword evidence="5 9" id="KW-0064">Aspartyl protease</keyword>
<keyword evidence="3 9" id="KW-0645">Protease</keyword>
<feature type="active site" evidence="9">
    <location>
        <position position="151"/>
    </location>
</feature>
<keyword evidence="12" id="KW-1185">Reference proteome</keyword>
<keyword evidence="4 9" id="KW-0812">Transmembrane</keyword>
<keyword evidence="7 9" id="KW-1133">Transmembrane helix</keyword>
<feature type="transmembrane region" description="Helical" evidence="9">
    <location>
        <begin position="113"/>
        <end position="131"/>
    </location>
</feature>
<gene>
    <name evidence="9 11" type="primary">lspA</name>
    <name evidence="11" type="ORF">LNO68_02875</name>
</gene>
<evidence type="ECO:0000256" key="2">
    <source>
        <dbReference type="ARBA" id="ARBA00022475"/>
    </source>
</evidence>
<comment type="caution">
    <text evidence="11">The sequence shown here is derived from an EMBL/GenBank/DDBJ whole genome shotgun (WGS) entry which is preliminary data.</text>
</comment>
<keyword evidence="2 9" id="KW-1003">Cell membrane</keyword>
<evidence type="ECO:0000256" key="7">
    <source>
        <dbReference type="ARBA" id="ARBA00022989"/>
    </source>
</evidence>
<evidence type="ECO:0000256" key="8">
    <source>
        <dbReference type="ARBA" id="ARBA00023136"/>
    </source>
</evidence>
<keyword evidence="6 9" id="KW-0378">Hydrolase</keyword>
<reference evidence="11" key="1">
    <citation type="submission" date="2021-11" db="EMBL/GenBank/DDBJ databases">
        <title>Description of Mycoplasma bradburyaesp. nov.from sea birds: a tribute to a great mycoplasmologist.</title>
        <authorList>
            <person name="Ramirez A.S."/>
            <person name="Poveda C."/>
            <person name="Suarez-Perez A."/>
            <person name="Rosales R.S."/>
            <person name="Dijkman R."/>
            <person name="Feberwee A."/>
            <person name="Spergser J."/>
            <person name="Szostak M.P."/>
            <person name="Ressel L."/>
            <person name="Calabuig P."/>
            <person name="Catania S."/>
            <person name="Gobbo F."/>
            <person name="Timofte D."/>
            <person name="Poveda J.B."/>
        </authorList>
    </citation>
    <scope>NUCLEOTIDE SEQUENCE [LARGE SCALE GENOMIC DNA]</scope>
    <source>
        <strain evidence="11">T158</strain>
    </source>
</reference>
<dbReference type="NCBIfam" id="TIGR00077">
    <property type="entry name" value="lspA"/>
    <property type="match status" value="1"/>
</dbReference>
<keyword evidence="8 9" id="KW-0472">Membrane</keyword>
<feature type="transmembrane region" description="Helical" evidence="9">
    <location>
        <begin position="90"/>
        <end position="108"/>
    </location>
</feature>
<name>A0ABT5GBC5_9MOLU</name>
<protein>
    <recommendedName>
        <fullName evidence="9">Lipoprotein signal peptidase</fullName>
        <ecNumber evidence="9">3.4.23.36</ecNumber>
    </recommendedName>
    <alternativeName>
        <fullName evidence="9">Prolipoprotein signal peptidase</fullName>
    </alternativeName>
    <alternativeName>
        <fullName evidence="9">Signal peptidase II</fullName>
        <shortName evidence="9">SPase II</shortName>
    </alternativeName>
</protein>
<evidence type="ECO:0000256" key="4">
    <source>
        <dbReference type="ARBA" id="ARBA00022692"/>
    </source>
</evidence>